<dbReference type="PANTHER" id="PTHR42794:SF2">
    <property type="entry name" value="ABC TRANSPORTER ATP-BINDING PROTEIN"/>
    <property type="match status" value="1"/>
</dbReference>
<dbReference type="PROSITE" id="PS50893">
    <property type="entry name" value="ABC_TRANSPORTER_2"/>
    <property type="match status" value="1"/>
</dbReference>
<name>A0A2W7NIV9_9BACT</name>
<organism evidence="4 5">
    <name type="scientific">Breznakibacter xylanolyticus</name>
    <dbReference type="NCBI Taxonomy" id="990"/>
    <lineage>
        <taxon>Bacteria</taxon>
        <taxon>Pseudomonadati</taxon>
        <taxon>Bacteroidota</taxon>
        <taxon>Bacteroidia</taxon>
        <taxon>Marinilabiliales</taxon>
        <taxon>Marinilabiliaceae</taxon>
        <taxon>Breznakibacter</taxon>
    </lineage>
</organism>
<dbReference type="Gene3D" id="3.40.50.300">
    <property type="entry name" value="P-loop containing nucleotide triphosphate hydrolases"/>
    <property type="match status" value="1"/>
</dbReference>
<dbReference type="Pfam" id="PF00005">
    <property type="entry name" value="ABC_tran"/>
    <property type="match status" value="1"/>
</dbReference>
<evidence type="ECO:0000313" key="5">
    <source>
        <dbReference type="Proteomes" id="UP000249239"/>
    </source>
</evidence>
<evidence type="ECO:0000256" key="1">
    <source>
        <dbReference type="ARBA" id="ARBA00022741"/>
    </source>
</evidence>
<dbReference type="RefSeq" id="WP_111444118.1">
    <property type="nucleotide sequence ID" value="NZ_QKZK01000002.1"/>
</dbReference>
<keyword evidence="1" id="KW-0547">Nucleotide-binding</keyword>
<dbReference type="CDD" id="cd03214">
    <property type="entry name" value="ABC_Iron-Siderophores_B12_Hemin"/>
    <property type="match status" value="1"/>
</dbReference>
<proteinExistence type="predicted"/>
<dbReference type="SUPFAM" id="SSF52540">
    <property type="entry name" value="P-loop containing nucleoside triphosphate hydrolases"/>
    <property type="match status" value="1"/>
</dbReference>
<dbReference type="InterPro" id="IPR027417">
    <property type="entry name" value="P-loop_NTPase"/>
</dbReference>
<feature type="domain" description="ABC transporter" evidence="3">
    <location>
        <begin position="4"/>
        <end position="244"/>
    </location>
</feature>
<evidence type="ECO:0000313" key="4">
    <source>
        <dbReference type="EMBL" id="PZX20391.1"/>
    </source>
</evidence>
<dbReference type="SMART" id="SM00382">
    <property type="entry name" value="AAA"/>
    <property type="match status" value="1"/>
</dbReference>
<evidence type="ECO:0000259" key="3">
    <source>
        <dbReference type="PROSITE" id="PS50893"/>
    </source>
</evidence>
<dbReference type="EMBL" id="QKZK01000002">
    <property type="protein sequence ID" value="PZX20391.1"/>
    <property type="molecule type" value="Genomic_DNA"/>
</dbReference>
<evidence type="ECO:0000256" key="2">
    <source>
        <dbReference type="ARBA" id="ARBA00022840"/>
    </source>
</evidence>
<dbReference type="InterPro" id="IPR003593">
    <property type="entry name" value="AAA+_ATPase"/>
</dbReference>
<dbReference type="PANTHER" id="PTHR42794">
    <property type="entry name" value="HEMIN IMPORT ATP-BINDING PROTEIN HMUV"/>
    <property type="match status" value="1"/>
</dbReference>
<comment type="caution">
    <text evidence="4">The sequence shown here is derived from an EMBL/GenBank/DDBJ whole genome shotgun (WGS) entry which is preliminary data.</text>
</comment>
<dbReference type="Proteomes" id="UP000249239">
    <property type="component" value="Unassembled WGS sequence"/>
</dbReference>
<dbReference type="GO" id="GO:0005524">
    <property type="term" value="F:ATP binding"/>
    <property type="evidence" value="ECO:0007669"/>
    <property type="project" value="UniProtKB-KW"/>
</dbReference>
<dbReference type="OrthoDB" id="9787851at2"/>
<keyword evidence="2 4" id="KW-0067">ATP-binding</keyword>
<sequence>MDICQLSHLTTGYRTGQGVKTISQGLDATLPSGQMTCLLGANGTGKSTLLRTICGFLKPLCGHVSVAGREVAGLSAREMSRLVAVVLTDRVEIPNATVTELVQLGRSPYTGFMGRLGSDDVAIACRAMQQAGIWHKRHQTVTSLSDGERQKALIAKALAQETPLIVLDEPTAFLDLPARVEIMQLLRSLCSDKGVSILMTTHDLDLALQMADRLWLLQPDRPLVTGSPEDLMLQDAFAAMFAQSGIEFDIRTGLFQIQHPYRHHIAVKGHGFGYVLLRRALARLGIRTVGYGGGQALWIDIRGIDVPEFAVMYDAHPLLVSPSVERVVSQVVDAMASMPMAKHMNVSNDAII</sequence>
<protein>
    <submittedName>
        <fullName evidence="4">Iron complex transport system ATP-binding protein</fullName>
    </submittedName>
</protein>
<dbReference type="InterPro" id="IPR003439">
    <property type="entry name" value="ABC_transporter-like_ATP-bd"/>
</dbReference>
<gene>
    <name evidence="4" type="ORF">LX69_00388</name>
</gene>
<dbReference type="GO" id="GO:0016887">
    <property type="term" value="F:ATP hydrolysis activity"/>
    <property type="evidence" value="ECO:0007669"/>
    <property type="project" value="InterPro"/>
</dbReference>
<reference evidence="4 5" key="1">
    <citation type="submission" date="2018-06" db="EMBL/GenBank/DDBJ databases">
        <title>Genomic Encyclopedia of Archaeal and Bacterial Type Strains, Phase II (KMG-II): from individual species to whole genera.</title>
        <authorList>
            <person name="Goeker M."/>
        </authorList>
    </citation>
    <scope>NUCLEOTIDE SEQUENCE [LARGE SCALE GENOMIC DNA]</scope>
    <source>
        <strain evidence="4 5">DSM 6779</strain>
    </source>
</reference>
<dbReference type="AlphaFoldDB" id="A0A2W7NIV9"/>
<keyword evidence="5" id="KW-1185">Reference proteome</keyword>
<accession>A0A2W7NIV9</accession>